<feature type="region of interest" description="Disordered" evidence="1">
    <location>
        <begin position="257"/>
        <end position="369"/>
    </location>
</feature>
<feature type="compositionally biased region" description="Polar residues" evidence="1">
    <location>
        <begin position="423"/>
        <end position="435"/>
    </location>
</feature>
<organism evidence="2 3">
    <name type="scientific">Mycena rosella</name>
    <name type="common">Pink bonnet</name>
    <name type="synonym">Agaricus rosellus</name>
    <dbReference type="NCBI Taxonomy" id="1033263"/>
    <lineage>
        <taxon>Eukaryota</taxon>
        <taxon>Fungi</taxon>
        <taxon>Dikarya</taxon>
        <taxon>Basidiomycota</taxon>
        <taxon>Agaricomycotina</taxon>
        <taxon>Agaricomycetes</taxon>
        <taxon>Agaricomycetidae</taxon>
        <taxon>Agaricales</taxon>
        <taxon>Marasmiineae</taxon>
        <taxon>Mycenaceae</taxon>
        <taxon>Mycena</taxon>
    </lineage>
</organism>
<evidence type="ECO:0000313" key="3">
    <source>
        <dbReference type="Proteomes" id="UP001221757"/>
    </source>
</evidence>
<evidence type="ECO:0000256" key="1">
    <source>
        <dbReference type="SAM" id="MobiDB-lite"/>
    </source>
</evidence>
<comment type="caution">
    <text evidence="2">The sequence shown here is derived from an EMBL/GenBank/DDBJ whole genome shotgun (WGS) entry which is preliminary data.</text>
</comment>
<feature type="compositionally biased region" description="Basic and acidic residues" evidence="1">
    <location>
        <begin position="320"/>
        <end position="336"/>
    </location>
</feature>
<evidence type="ECO:0000313" key="2">
    <source>
        <dbReference type="EMBL" id="KAJ7673475.1"/>
    </source>
</evidence>
<dbReference type="AlphaFoldDB" id="A0AAD7D0W0"/>
<proteinExistence type="predicted"/>
<accession>A0AAD7D0W0</accession>
<name>A0AAD7D0W0_MYCRO</name>
<feature type="compositionally biased region" description="Basic and acidic residues" evidence="1">
    <location>
        <begin position="87"/>
        <end position="98"/>
    </location>
</feature>
<protein>
    <submittedName>
        <fullName evidence="2">Uncharacterized protein</fullName>
    </submittedName>
</protein>
<gene>
    <name evidence="2" type="ORF">B0H17DRAFT_1183244</name>
</gene>
<feature type="region of interest" description="Disordered" evidence="1">
    <location>
        <begin position="1"/>
        <end position="49"/>
    </location>
</feature>
<feature type="compositionally biased region" description="Low complexity" evidence="1">
    <location>
        <begin position="263"/>
        <end position="278"/>
    </location>
</feature>
<dbReference type="EMBL" id="JARKIE010000162">
    <property type="protein sequence ID" value="KAJ7673475.1"/>
    <property type="molecule type" value="Genomic_DNA"/>
</dbReference>
<feature type="region of interest" description="Disordered" evidence="1">
    <location>
        <begin position="406"/>
        <end position="438"/>
    </location>
</feature>
<feature type="region of interest" description="Disordered" evidence="1">
    <location>
        <begin position="69"/>
        <end position="112"/>
    </location>
</feature>
<reference evidence="2" key="1">
    <citation type="submission" date="2023-03" db="EMBL/GenBank/DDBJ databases">
        <title>Massive genome expansion in bonnet fungi (Mycena s.s.) driven by repeated elements and novel gene families across ecological guilds.</title>
        <authorList>
            <consortium name="Lawrence Berkeley National Laboratory"/>
            <person name="Harder C.B."/>
            <person name="Miyauchi S."/>
            <person name="Viragh M."/>
            <person name="Kuo A."/>
            <person name="Thoen E."/>
            <person name="Andreopoulos B."/>
            <person name="Lu D."/>
            <person name="Skrede I."/>
            <person name="Drula E."/>
            <person name="Henrissat B."/>
            <person name="Morin E."/>
            <person name="Kohler A."/>
            <person name="Barry K."/>
            <person name="LaButti K."/>
            <person name="Morin E."/>
            <person name="Salamov A."/>
            <person name="Lipzen A."/>
            <person name="Mereny Z."/>
            <person name="Hegedus B."/>
            <person name="Baldrian P."/>
            <person name="Stursova M."/>
            <person name="Weitz H."/>
            <person name="Taylor A."/>
            <person name="Grigoriev I.V."/>
            <person name="Nagy L.G."/>
            <person name="Martin F."/>
            <person name="Kauserud H."/>
        </authorList>
    </citation>
    <scope>NUCLEOTIDE SEQUENCE</scope>
    <source>
        <strain evidence="2">CBHHK067</strain>
    </source>
</reference>
<keyword evidence="3" id="KW-1185">Reference proteome</keyword>
<dbReference type="Proteomes" id="UP001221757">
    <property type="component" value="Unassembled WGS sequence"/>
</dbReference>
<sequence length="1096" mass="121327">MRRRAAAENDGGQARCSSVSSQRRQMGGSATRVIAPSSASSGCGGDGDGRGQAQRGNVCLCQRSQGGQRTGANAVRAGRQRNHCRLRSRDVERTEGERGPSSAFLGRAEDGRERDDNVTTVVSVLGRLHSRGVERASGAPRQRSWGVQRTGASVVPAVTAVVSDLGRLHSRGMERASGRDRHARIIALVCALAASRHRGVQRTGSQRTSISHFSSLTDDTLTPAPQVHSQDVLASYAFYKASPRLTRLNTPRLRTQCAASRTPGDAGASAVVASDAAPQRCRIPRTSAARRTIQRYKPKSPDPRPPARTSTARASLGVDPEPRATRRCRGDREAAGKHVPQAVLRPSNPRHRPNLGRITQSRAPSVPSPRHATARAACTRTHLAAVVQDPRLLMSKSALRHPNIDARQTAPRAPRPASPQTPNSNAPMRGSNSQPGALMDSLPTCRLRAFSGVRAGGVPVDARQFVLCAVDVTYCEAVNTSSNRIQSNDLPDSVFRSARSCEPAFILLEVKRESIQGQDTHLLGGQVLAGGGTVCGIVLRSSFRPLKASRRTMVVEGTLGRHSDVGHYYPGPIETALSPLTLDHLYSMYKTFSEKSPRVYYQREWACLNSTCSSFWIGLSGRALPDQLEHNPEILAVIDFRLLPHAFQDSLLPKPPMLGTISMSQLQRRYTRVSSVPDCCTGIGYKCNCRDRPAKTLMSIRVPISGKFADSLIDPWSGAIGRYQIFILTEKKYEGVFLPGILNAELTHNSLRGKIHLMQTNGLTNVEADRIFKAYQRQASDGTLLFRGWPLRSHKRSYQTFLIFVSTLIRTSQSEAPFSRTTFYKILAKLTTHIPKAFDNPACVHCTYKTRVEFVPGRVNPSVPHFYTSFNHERVGLNNADNTVGLELLFRTEKRSIFGNLLNNAKSRGATAFTEYYENINGNMLNRVLANECDKFDESKPPSRVTSPPTAARARRPLKIQESRCDFKHRSLKFEAWLDLAGSRIKILQDTCLRRIKCERSLTIKSVKLLPHSQVWLHPTVPVHGDRDTARVDDHLVHWRPRQFRQYTEKSWRGRAHFLLTGVIHVVVEAETEHNEWAKVKQVAQTRVIEVVDGSW</sequence>
<feature type="compositionally biased region" description="Polar residues" evidence="1">
    <location>
        <begin position="15"/>
        <end position="24"/>
    </location>
</feature>